<evidence type="ECO:0000256" key="1">
    <source>
        <dbReference type="SAM" id="Phobius"/>
    </source>
</evidence>
<keyword evidence="1" id="KW-0812">Transmembrane</keyword>
<sequence>MQLWKFANPWCLLCGAVAGGLAWAVTLPVWAAFVIAVIIWLTAVLVFGFLFPTAPSETELPADPVAVDAGCARRAHAAAASLQDVAAPFLEGPLGDRVSRIVWRAGEIAASIDHLVRRSQELSALVHNLAQHPHSQGRARYVESRHAEIRRRMYAATRDLEAAVPRFLATASPGAAPDVAALDRLATDLENIGYGVDIGESMVTEILGPEPPRTPQAPAN</sequence>
<protein>
    <submittedName>
        <fullName evidence="2">Uncharacterized protein</fullName>
    </submittedName>
</protein>
<dbReference type="AlphaFoldDB" id="A0A9P2T8V2"/>
<keyword evidence="1" id="KW-0472">Membrane</keyword>
<name>A0A9P2T8V2_THEFU</name>
<evidence type="ECO:0000313" key="3">
    <source>
        <dbReference type="Proteomes" id="UP000014184"/>
    </source>
</evidence>
<reference evidence="2 3" key="1">
    <citation type="journal article" date="2013" name="Genome Announc.">
        <title>Draft Genome Sequence of the Lignocellulose Decomposer Thermobifida fusca Strain TM51.</title>
        <authorList>
            <person name="Toth A."/>
            <person name="Barna T."/>
            <person name="Nagy I."/>
            <person name="Horvath B."/>
            <person name="Nagy I."/>
            <person name="Tancsics A."/>
            <person name="Kriszt B."/>
            <person name="Baka E."/>
            <person name="Fekete C."/>
            <person name="Kukolya J."/>
        </authorList>
    </citation>
    <scope>NUCLEOTIDE SEQUENCE [LARGE SCALE GENOMIC DNA]</scope>
    <source>
        <strain evidence="2 3">TM51</strain>
    </source>
</reference>
<proteinExistence type="predicted"/>
<dbReference type="Proteomes" id="UP000014184">
    <property type="component" value="Unassembled WGS sequence"/>
</dbReference>
<dbReference type="EMBL" id="AOSG01000071">
    <property type="protein sequence ID" value="EOR70468.1"/>
    <property type="molecule type" value="Genomic_DNA"/>
</dbReference>
<accession>A0A9P2T8V2</accession>
<feature type="transmembrane region" description="Helical" evidence="1">
    <location>
        <begin position="30"/>
        <end position="51"/>
    </location>
</feature>
<keyword evidence="1" id="KW-1133">Transmembrane helix</keyword>
<organism evidence="2 3">
    <name type="scientific">Thermobifida fusca TM51</name>
    <dbReference type="NCBI Taxonomy" id="1169414"/>
    <lineage>
        <taxon>Bacteria</taxon>
        <taxon>Bacillati</taxon>
        <taxon>Actinomycetota</taxon>
        <taxon>Actinomycetes</taxon>
        <taxon>Streptosporangiales</taxon>
        <taxon>Nocardiopsidaceae</taxon>
        <taxon>Thermobifida</taxon>
    </lineage>
</organism>
<comment type="caution">
    <text evidence="2">The sequence shown here is derived from an EMBL/GenBank/DDBJ whole genome shotgun (WGS) entry which is preliminary data.</text>
</comment>
<keyword evidence="3" id="KW-1185">Reference proteome</keyword>
<feature type="transmembrane region" description="Helical" evidence="1">
    <location>
        <begin position="7"/>
        <end position="24"/>
    </location>
</feature>
<dbReference type="RefSeq" id="WP_016189139.1">
    <property type="nucleotide sequence ID" value="NZ_AOSG01000071.1"/>
</dbReference>
<evidence type="ECO:0000313" key="2">
    <source>
        <dbReference type="EMBL" id="EOR70468.1"/>
    </source>
</evidence>
<gene>
    <name evidence="2" type="ORF">TM51_12543</name>
</gene>